<sequence>MKDQKLTLLQPISIYKLSYKLLSLLHFLAAVLVIITEKSKHNSAGSVVRSRLQDNQDLPDGVRIPPKIRVCVLAASIVRPSKVSTSSVWVDLVVLGLRA</sequence>
<evidence type="ECO:0000313" key="3">
    <source>
        <dbReference type="Proteomes" id="UP000499080"/>
    </source>
</evidence>
<dbReference type="Proteomes" id="UP000499080">
    <property type="component" value="Unassembled WGS sequence"/>
</dbReference>
<reference evidence="2 3" key="1">
    <citation type="journal article" date="2019" name="Sci. Rep.">
        <title>Orb-weaving spider Araneus ventricosus genome elucidates the spidroin gene catalogue.</title>
        <authorList>
            <person name="Kono N."/>
            <person name="Nakamura H."/>
            <person name="Ohtoshi R."/>
            <person name="Moran D.A.P."/>
            <person name="Shinohara A."/>
            <person name="Yoshida Y."/>
            <person name="Fujiwara M."/>
            <person name="Mori M."/>
            <person name="Tomita M."/>
            <person name="Arakawa K."/>
        </authorList>
    </citation>
    <scope>NUCLEOTIDE SEQUENCE [LARGE SCALE GENOMIC DNA]</scope>
</reference>
<evidence type="ECO:0000256" key="1">
    <source>
        <dbReference type="SAM" id="Phobius"/>
    </source>
</evidence>
<dbReference type="AlphaFoldDB" id="A0A4Y2T8X9"/>
<protein>
    <submittedName>
        <fullName evidence="2">Uncharacterized protein</fullName>
    </submittedName>
</protein>
<keyword evidence="1" id="KW-0472">Membrane</keyword>
<name>A0A4Y2T8X9_ARAVE</name>
<keyword evidence="3" id="KW-1185">Reference proteome</keyword>
<keyword evidence="1" id="KW-1133">Transmembrane helix</keyword>
<gene>
    <name evidence="2" type="ORF">AVEN_248734_1</name>
</gene>
<keyword evidence="1" id="KW-0812">Transmembrane</keyword>
<dbReference type="EMBL" id="BGPR01026097">
    <property type="protein sequence ID" value="GBN95545.1"/>
    <property type="molecule type" value="Genomic_DNA"/>
</dbReference>
<accession>A0A4Y2T8X9</accession>
<organism evidence="2 3">
    <name type="scientific">Araneus ventricosus</name>
    <name type="common">Orbweaver spider</name>
    <name type="synonym">Epeira ventricosa</name>
    <dbReference type="NCBI Taxonomy" id="182803"/>
    <lineage>
        <taxon>Eukaryota</taxon>
        <taxon>Metazoa</taxon>
        <taxon>Ecdysozoa</taxon>
        <taxon>Arthropoda</taxon>
        <taxon>Chelicerata</taxon>
        <taxon>Arachnida</taxon>
        <taxon>Araneae</taxon>
        <taxon>Araneomorphae</taxon>
        <taxon>Entelegynae</taxon>
        <taxon>Araneoidea</taxon>
        <taxon>Araneidae</taxon>
        <taxon>Araneus</taxon>
    </lineage>
</organism>
<proteinExistence type="predicted"/>
<comment type="caution">
    <text evidence="2">The sequence shown here is derived from an EMBL/GenBank/DDBJ whole genome shotgun (WGS) entry which is preliminary data.</text>
</comment>
<feature type="transmembrane region" description="Helical" evidence="1">
    <location>
        <begin position="17"/>
        <end position="35"/>
    </location>
</feature>
<evidence type="ECO:0000313" key="2">
    <source>
        <dbReference type="EMBL" id="GBN95545.1"/>
    </source>
</evidence>